<sequence length="47" mass="5305">MTTAVPLQLDRAPVIERISSSVELVFKVCAQIESFYAKHERLNVVES</sequence>
<protein>
    <submittedName>
        <fullName evidence="1">Uncharacterized protein</fullName>
    </submittedName>
</protein>
<evidence type="ECO:0000313" key="2">
    <source>
        <dbReference type="Proteomes" id="UP000315082"/>
    </source>
</evidence>
<dbReference type="KEGG" id="rcf:Poly24_31080"/>
<evidence type="ECO:0000313" key="1">
    <source>
        <dbReference type="EMBL" id="QDV69392.1"/>
    </source>
</evidence>
<proteinExistence type="predicted"/>
<keyword evidence="2" id="KW-1185">Reference proteome</keyword>
<dbReference type="AlphaFoldDB" id="A0A518JV22"/>
<accession>A0A518JV22</accession>
<name>A0A518JV22_9BACT</name>
<organism evidence="1 2">
    <name type="scientific">Rosistilla carotiformis</name>
    <dbReference type="NCBI Taxonomy" id="2528017"/>
    <lineage>
        <taxon>Bacteria</taxon>
        <taxon>Pseudomonadati</taxon>
        <taxon>Planctomycetota</taxon>
        <taxon>Planctomycetia</taxon>
        <taxon>Pirellulales</taxon>
        <taxon>Pirellulaceae</taxon>
        <taxon>Rosistilla</taxon>
    </lineage>
</organism>
<dbReference type="EMBL" id="CP036348">
    <property type="protein sequence ID" value="QDV69392.1"/>
    <property type="molecule type" value="Genomic_DNA"/>
</dbReference>
<gene>
    <name evidence="1" type="ORF">Poly24_31080</name>
</gene>
<dbReference type="Proteomes" id="UP000315082">
    <property type="component" value="Chromosome"/>
</dbReference>
<reference evidence="1 2" key="1">
    <citation type="submission" date="2019-02" db="EMBL/GenBank/DDBJ databases">
        <title>Deep-cultivation of Planctomycetes and their phenomic and genomic characterization uncovers novel biology.</title>
        <authorList>
            <person name="Wiegand S."/>
            <person name="Jogler M."/>
            <person name="Boedeker C."/>
            <person name="Pinto D."/>
            <person name="Vollmers J."/>
            <person name="Rivas-Marin E."/>
            <person name="Kohn T."/>
            <person name="Peeters S.H."/>
            <person name="Heuer A."/>
            <person name="Rast P."/>
            <person name="Oberbeckmann S."/>
            <person name="Bunk B."/>
            <person name="Jeske O."/>
            <person name="Meyerdierks A."/>
            <person name="Storesund J.E."/>
            <person name="Kallscheuer N."/>
            <person name="Luecker S."/>
            <person name="Lage O.M."/>
            <person name="Pohl T."/>
            <person name="Merkel B.J."/>
            <person name="Hornburger P."/>
            <person name="Mueller R.-W."/>
            <person name="Bruemmer F."/>
            <person name="Labrenz M."/>
            <person name="Spormann A.M."/>
            <person name="Op den Camp H."/>
            <person name="Overmann J."/>
            <person name="Amann R."/>
            <person name="Jetten M.S.M."/>
            <person name="Mascher T."/>
            <person name="Medema M.H."/>
            <person name="Devos D.P."/>
            <person name="Kaster A.-K."/>
            <person name="Ovreas L."/>
            <person name="Rohde M."/>
            <person name="Galperin M.Y."/>
            <person name="Jogler C."/>
        </authorList>
    </citation>
    <scope>NUCLEOTIDE SEQUENCE [LARGE SCALE GENOMIC DNA]</scope>
    <source>
        <strain evidence="1 2">Poly24</strain>
    </source>
</reference>